<keyword evidence="3" id="KW-0804">Transcription</keyword>
<keyword evidence="1" id="KW-0805">Transcription regulation</keyword>
<proteinExistence type="predicted"/>
<dbReference type="InterPro" id="IPR027417">
    <property type="entry name" value="P-loop_NTPase"/>
</dbReference>
<dbReference type="SUPFAM" id="SSF52172">
    <property type="entry name" value="CheY-like"/>
    <property type="match status" value="1"/>
</dbReference>
<organism evidence="6 7">
    <name type="scientific">Thermanaerothrix daxensis</name>
    <dbReference type="NCBI Taxonomy" id="869279"/>
    <lineage>
        <taxon>Bacteria</taxon>
        <taxon>Bacillati</taxon>
        <taxon>Chloroflexota</taxon>
        <taxon>Anaerolineae</taxon>
        <taxon>Anaerolineales</taxon>
        <taxon>Anaerolineaceae</taxon>
        <taxon>Thermanaerothrix</taxon>
    </lineage>
</organism>
<dbReference type="STRING" id="869279.SE15_03855"/>
<dbReference type="InterPro" id="IPR039420">
    <property type="entry name" value="WalR-like"/>
</dbReference>
<evidence type="ECO:0000259" key="5">
    <source>
        <dbReference type="PROSITE" id="PS50110"/>
    </source>
</evidence>
<dbReference type="GO" id="GO:0000156">
    <property type="term" value="F:phosphorelay response regulator activity"/>
    <property type="evidence" value="ECO:0007669"/>
    <property type="project" value="TreeGrafter"/>
</dbReference>
<reference evidence="6 7" key="1">
    <citation type="submission" date="2015-07" db="EMBL/GenBank/DDBJ databases">
        <title>Whole genome sequence of Thermanaerothrix daxensis DSM 23592.</title>
        <authorList>
            <person name="Hemp J."/>
            <person name="Ward L.M."/>
            <person name="Pace L.A."/>
            <person name="Fischer W.W."/>
        </authorList>
    </citation>
    <scope>NUCLEOTIDE SEQUENCE [LARGE SCALE GENOMIC DNA]</scope>
    <source>
        <strain evidence="6 7">GNS-1</strain>
    </source>
</reference>
<evidence type="ECO:0000256" key="4">
    <source>
        <dbReference type="PROSITE-ProRule" id="PRU00169"/>
    </source>
</evidence>
<name>A0A0P6YNE2_9CHLR</name>
<sequence>MPTVLLIEDEIIYHRMLEHALRPLGFIVYTELTGTEGLEAAQVVHPDIVITDINLPDISGYEVTRRLRRDPRFAHVPIIILTSQTTLQDKLASFEAGADDHINKPFEPEELIARMRVLLKRAELLRQALPAGPTPAPVRQARMLAIHTLRGGIGASILAVNLAIGLRELWNAPTLLMDLAMLAGQDALLLNLPLRRTWGDLANVAPQELDFELLQSIIVSHESGLDLIAAPTTPTQAEMISGETLTAALEILRPQYDYIIADLPHDFNDVTLQILDMADIIVMLVAPELSSIRAAAAALDTYTKLNYEKDKIKIVLNYTFPRYALPRDKIETALGHPITLVLPYVPDLLVQSVNLGKPILYHQPGERFSELVEDFAFYLSTPSHKKTQPATPSPAWKRVYNRFLKARKSAERAR</sequence>
<accession>A0A0P6YNE2</accession>
<dbReference type="GO" id="GO:0000976">
    <property type="term" value="F:transcription cis-regulatory region binding"/>
    <property type="evidence" value="ECO:0007669"/>
    <property type="project" value="TreeGrafter"/>
</dbReference>
<dbReference type="EMBL" id="LGKO01000002">
    <property type="protein sequence ID" value="KPL84281.1"/>
    <property type="molecule type" value="Genomic_DNA"/>
</dbReference>
<keyword evidence="7" id="KW-1185">Reference proteome</keyword>
<dbReference type="RefSeq" id="WP_054520765.1">
    <property type="nucleotide sequence ID" value="NZ_LGKO01000002.1"/>
</dbReference>
<dbReference type="OrthoDB" id="141686at2"/>
<dbReference type="InterPro" id="IPR001789">
    <property type="entry name" value="Sig_transdc_resp-reg_receiver"/>
</dbReference>
<evidence type="ECO:0000313" key="6">
    <source>
        <dbReference type="EMBL" id="KPL84281.1"/>
    </source>
</evidence>
<keyword evidence="4" id="KW-0597">Phosphoprotein</keyword>
<keyword evidence="2" id="KW-0238">DNA-binding</keyword>
<dbReference type="PANTHER" id="PTHR48111:SF67">
    <property type="entry name" value="TRANSCRIPTIONAL REGULATORY PROTEIN TCTD"/>
    <property type="match status" value="1"/>
</dbReference>
<dbReference type="AlphaFoldDB" id="A0A0P6YNE2"/>
<gene>
    <name evidence="6" type="ORF">SE15_03855</name>
</gene>
<dbReference type="Gene3D" id="3.40.50.300">
    <property type="entry name" value="P-loop containing nucleotide triphosphate hydrolases"/>
    <property type="match status" value="1"/>
</dbReference>
<dbReference type="Pfam" id="PF00072">
    <property type="entry name" value="Response_reg"/>
    <property type="match status" value="1"/>
</dbReference>
<evidence type="ECO:0000256" key="3">
    <source>
        <dbReference type="ARBA" id="ARBA00023163"/>
    </source>
</evidence>
<feature type="domain" description="Response regulatory" evidence="5">
    <location>
        <begin position="3"/>
        <end position="119"/>
    </location>
</feature>
<dbReference type="SUPFAM" id="SSF52540">
    <property type="entry name" value="P-loop containing nucleoside triphosphate hydrolases"/>
    <property type="match status" value="1"/>
</dbReference>
<dbReference type="GO" id="GO:0006355">
    <property type="term" value="P:regulation of DNA-templated transcription"/>
    <property type="evidence" value="ECO:0007669"/>
    <property type="project" value="TreeGrafter"/>
</dbReference>
<evidence type="ECO:0000256" key="2">
    <source>
        <dbReference type="ARBA" id="ARBA00023125"/>
    </source>
</evidence>
<evidence type="ECO:0000256" key="1">
    <source>
        <dbReference type="ARBA" id="ARBA00023015"/>
    </source>
</evidence>
<dbReference type="Gene3D" id="3.40.50.2300">
    <property type="match status" value="1"/>
</dbReference>
<dbReference type="PROSITE" id="PS50110">
    <property type="entry name" value="RESPONSE_REGULATORY"/>
    <property type="match status" value="1"/>
</dbReference>
<dbReference type="SMART" id="SM00448">
    <property type="entry name" value="REC"/>
    <property type="match status" value="1"/>
</dbReference>
<dbReference type="CDD" id="cd17574">
    <property type="entry name" value="REC_OmpR"/>
    <property type="match status" value="1"/>
</dbReference>
<feature type="modified residue" description="4-aspartylphosphate" evidence="4">
    <location>
        <position position="52"/>
    </location>
</feature>
<dbReference type="InterPro" id="IPR011006">
    <property type="entry name" value="CheY-like_superfamily"/>
</dbReference>
<dbReference type="InterPro" id="IPR017746">
    <property type="entry name" value="Cellulose_synthase_operon_BcsQ"/>
</dbReference>
<dbReference type="Proteomes" id="UP000050544">
    <property type="component" value="Unassembled WGS sequence"/>
</dbReference>
<evidence type="ECO:0000313" key="7">
    <source>
        <dbReference type="Proteomes" id="UP000050544"/>
    </source>
</evidence>
<dbReference type="PANTHER" id="PTHR48111">
    <property type="entry name" value="REGULATOR OF RPOS"/>
    <property type="match status" value="1"/>
</dbReference>
<protein>
    <recommendedName>
        <fullName evidence="5">Response regulatory domain-containing protein</fullName>
    </recommendedName>
</protein>
<comment type="caution">
    <text evidence="6">The sequence shown here is derived from an EMBL/GenBank/DDBJ whole genome shotgun (WGS) entry which is preliminary data.</text>
</comment>
<dbReference type="Pfam" id="PF06564">
    <property type="entry name" value="CBP_BcsQ"/>
    <property type="match status" value="1"/>
</dbReference>
<dbReference type="GO" id="GO:0005829">
    <property type="term" value="C:cytosol"/>
    <property type="evidence" value="ECO:0007669"/>
    <property type="project" value="TreeGrafter"/>
</dbReference>
<dbReference type="GO" id="GO:0032993">
    <property type="term" value="C:protein-DNA complex"/>
    <property type="evidence" value="ECO:0007669"/>
    <property type="project" value="TreeGrafter"/>
</dbReference>